<keyword evidence="4" id="KW-1133">Transmembrane helix</keyword>
<dbReference type="Proteomes" id="UP001143480">
    <property type="component" value="Unassembled WGS sequence"/>
</dbReference>
<keyword evidence="1 2" id="KW-0807">Transducer</keyword>
<accession>A0A9W6KXU5</accession>
<dbReference type="PROSITE" id="PS50111">
    <property type="entry name" value="CHEMOTAXIS_TRANSDUC_2"/>
    <property type="match status" value="1"/>
</dbReference>
<feature type="coiled-coil region" evidence="3">
    <location>
        <begin position="209"/>
        <end position="262"/>
    </location>
</feature>
<evidence type="ECO:0000259" key="5">
    <source>
        <dbReference type="PROSITE" id="PS50111"/>
    </source>
</evidence>
<protein>
    <recommendedName>
        <fullName evidence="5">Methyl-accepting transducer domain-containing protein</fullName>
    </recommendedName>
</protein>
<feature type="transmembrane region" description="Helical" evidence="4">
    <location>
        <begin position="182"/>
        <end position="208"/>
    </location>
</feature>
<proteinExistence type="predicted"/>
<feature type="transmembrane region" description="Helical" evidence="4">
    <location>
        <begin position="148"/>
        <end position="170"/>
    </location>
</feature>
<keyword evidence="3" id="KW-0175">Coiled coil</keyword>
<gene>
    <name evidence="6" type="ORF">GCM10017581_101660</name>
</gene>
<keyword evidence="4" id="KW-0812">Transmembrane</keyword>
<dbReference type="PANTHER" id="PTHR32089">
    <property type="entry name" value="METHYL-ACCEPTING CHEMOTAXIS PROTEIN MCPB"/>
    <property type="match status" value="1"/>
</dbReference>
<dbReference type="Gene3D" id="1.10.287.950">
    <property type="entry name" value="Methyl-accepting chemotaxis protein"/>
    <property type="match status" value="1"/>
</dbReference>
<evidence type="ECO:0000256" key="4">
    <source>
        <dbReference type="SAM" id="Phobius"/>
    </source>
</evidence>
<name>A0A9W6KXU5_9ACTN</name>
<keyword evidence="7" id="KW-1185">Reference proteome</keyword>
<dbReference type="SUPFAM" id="SSF58104">
    <property type="entry name" value="Methyl-accepting chemotaxis protein (MCP) signaling domain"/>
    <property type="match status" value="1"/>
</dbReference>
<dbReference type="GO" id="GO:0016020">
    <property type="term" value="C:membrane"/>
    <property type="evidence" value="ECO:0007669"/>
    <property type="project" value="InterPro"/>
</dbReference>
<evidence type="ECO:0000313" key="6">
    <source>
        <dbReference type="EMBL" id="GLL08405.1"/>
    </source>
</evidence>
<evidence type="ECO:0000256" key="2">
    <source>
        <dbReference type="PROSITE-ProRule" id="PRU00284"/>
    </source>
</evidence>
<feature type="transmembrane region" description="Helical" evidence="4">
    <location>
        <begin position="82"/>
        <end position="101"/>
    </location>
</feature>
<reference evidence="6" key="2">
    <citation type="submission" date="2023-01" db="EMBL/GenBank/DDBJ databases">
        <authorList>
            <person name="Sun Q."/>
            <person name="Evtushenko L."/>
        </authorList>
    </citation>
    <scope>NUCLEOTIDE SEQUENCE</scope>
    <source>
        <strain evidence="6">VKM Ac-1321</strain>
    </source>
</reference>
<reference evidence="6" key="1">
    <citation type="journal article" date="2014" name="Int. J. Syst. Evol. Microbiol.">
        <title>Complete genome sequence of Corynebacterium casei LMG S-19264T (=DSM 44701T), isolated from a smear-ripened cheese.</title>
        <authorList>
            <consortium name="US DOE Joint Genome Institute (JGI-PGF)"/>
            <person name="Walter F."/>
            <person name="Albersmeier A."/>
            <person name="Kalinowski J."/>
            <person name="Ruckert C."/>
        </authorList>
    </citation>
    <scope>NUCLEOTIDE SEQUENCE</scope>
    <source>
        <strain evidence="6">VKM Ac-1321</strain>
    </source>
</reference>
<dbReference type="GO" id="GO:0007165">
    <property type="term" value="P:signal transduction"/>
    <property type="evidence" value="ECO:0007669"/>
    <property type="project" value="UniProtKB-KW"/>
</dbReference>
<dbReference type="SMART" id="SM00283">
    <property type="entry name" value="MA"/>
    <property type="match status" value="1"/>
</dbReference>
<dbReference type="PANTHER" id="PTHR32089:SF112">
    <property type="entry name" value="LYSOZYME-LIKE PROTEIN-RELATED"/>
    <property type="match status" value="1"/>
</dbReference>
<feature type="transmembrane region" description="Helical" evidence="4">
    <location>
        <begin position="113"/>
        <end position="142"/>
    </location>
</feature>
<keyword evidence="4" id="KW-0472">Membrane</keyword>
<sequence length="459" mass="47258">MSGCAAGIPERLRIGSRLPGSARNRAGRVHADAMSGLGARLPRGARLSDASRAARHTIVVRLLWLHVPALLILGLLGPMPVWEAVALPAAVALVAAAAGRARGGPGGSVASAGLILCTLIAVELSGGAIEAHIHLYAVLVFVALYQRWMPLLCAVLIVVVHHAVLGLVAPQRVFGMMDMSPVMALGHVAVHAGLLVLEIVGILVFWHFAEQVERDNERLAADAARDREQSERAGLEARTLAADEARDRAERAAARAEQITADIAGIGGQARAAIDAVSAVDAELNQLTGAVREVATRSGQAAGSAAGGLDTARSATEKVGRLERSVAEIAEVNALIAQLAAQTNLLALNATIEAARAGELGKGFAVVATEVKELAQQTATSVDRVNTVISAITEQTAEVARTFASTSSAVEEIHVLQLDIAGSVERQAATLGSVAGQLSTATGAAQQVLDGLDRLAASG</sequence>
<dbReference type="AlphaFoldDB" id="A0A9W6KXU5"/>
<comment type="caution">
    <text evidence="6">The sequence shown here is derived from an EMBL/GenBank/DDBJ whole genome shotgun (WGS) entry which is preliminary data.</text>
</comment>
<dbReference type="Pfam" id="PF00015">
    <property type="entry name" value="MCPsignal"/>
    <property type="match status" value="1"/>
</dbReference>
<evidence type="ECO:0000313" key="7">
    <source>
        <dbReference type="Proteomes" id="UP001143480"/>
    </source>
</evidence>
<dbReference type="EMBL" id="BSFP01000144">
    <property type="protein sequence ID" value="GLL08405.1"/>
    <property type="molecule type" value="Genomic_DNA"/>
</dbReference>
<organism evidence="6 7">
    <name type="scientific">Dactylosporangium matsuzakiense</name>
    <dbReference type="NCBI Taxonomy" id="53360"/>
    <lineage>
        <taxon>Bacteria</taxon>
        <taxon>Bacillati</taxon>
        <taxon>Actinomycetota</taxon>
        <taxon>Actinomycetes</taxon>
        <taxon>Micromonosporales</taxon>
        <taxon>Micromonosporaceae</taxon>
        <taxon>Dactylosporangium</taxon>
    </lineage>
</organism>
<feature type="domain" description="Methyl-accepting transducer" evidence="5">
    <location>
        <begin position="248"/>
        <end position="459"/>
    </location>
</feature>
<evidence type="ECO:0000256" key="1">
    <source>
        <dbReference type="ARBA" id="ARBA00023224"/>
    </source>
</evidence>
<dbReference type="InterPro" id="IPR004089">
    <property type="entry name" value="MCPsignal_dom"/>
</dbReference>
<evidence type="ECO:0000256" key="3">
    <source>
        <dbReference type="SAM" id="Coils"/>
    </source>
</evidence>
<feature type="transmembrane region" description="Helical" evidence="4">
    <location>
        <begin position="58"/>
        <end position="76"/>
    </location>
</feature>